<name>A0ABR3PUC9_9TREE</name>
<comment type="caution">
    <text evidence="2">The sequence shown here is derived from an EMBL/GenBank/DDBJ whole genome shotgun (WGS) entry which is preliminary data.</text>
</comment>
<gene>
    <name evidence="2" type="ORF">Q8F55_007729</name>
</gene>
<sequence length="576" mass="63541">MRPTIARPGNLSLDDAEHQYGEEELFGPVDDGADATARLAGLELVLLTVLLALYMANTPAAPPTLPLAGVICALANLEYAAHHRHAVKSVASGWEAEQKAAEEDYFAWCDKLHSPAWHTLPRVQLPATNIDNWCDGYSPQPNAQDVESPALRLFDVVLTDEDRHHDMVDLNEDGVFVFVFGKTTKTTQMARFLSCLVLRMRHKCGKGGPRLKVDEGHLCRYLIGLVKSLGYRRTDDTVGLLDRATGLPLCFSGDRWHPLAPLVASHRRHGEPFSVHNLCTELRIVNYLRGSARCSSLFEALKGVEGWVRWLYESTQVGRQFYGGPASLPFQSLALEELLHEWGDNCLDPIEAVLLEPELVPAAARHECGDDCTDLDPCVRMRRDFARLVNAHKFLSKSRGPPPRAIDAVGQACSGQLEAFGRVQDELGPTIYREAQCASCGTNSTKRIFKDIDVNGKKLCLPCWSGRSEAPEPTTECTECATPIAHAVMGMCTRCYQQKRPARRLACFRCGEVTTARAWYREGPESAKAGSTRSAGSMPPGPSAGPWRSIRPGGCARSHRDQGDHLGLHLIRFQGR</sequence>
<dbReference type="RefSeq" id="XP_069205990.1">
    <property type="nucleotide sequence ID" value="XM_069356149.1"/>
</dbReference>
<organism evidence="2 3">
    <name type="scientific">Vanrija albida</name>
    <dbReference type="NCBI Taxonomy" id="181172"/>
    <lineage>
        <taxon>Eukaryota</taxon>
        <taxon>Fungi</taxon>
        <taxon>Dikarya</taxon>
        <taxon>Basidiomycota</taxon>
        <taxon>Agaricomycotina</taxon>
        <taxon>Tremellomycetes</taxon>
        <taxon>Trichosporonales</taxon>
        <taxon>Trichosporonaceae</taxon>
        <taxon>Vanrija</taxon>
    </lineage>
</organism>
<keyword evidence="3" id="KW-1185">Reference proteome</keyword>
<dbReference type="Proteomes" id="UP001565368">
    <property type="component" value="Unassembled WGS sequence"/>
</dbReference>
<protein>
    <submittedName>
        <fullName evidence="2">Uncharacterized protein</fullName>
    </submittedName>
</protein>
<dbReference type="GeneID" id="95988772"/>
<proteinExistence type="predicted"/>
<reference evidence="2 3" key="1">
    <citation type="submission" date="2023-08" db="EMBL/GenBank/DDBJ databases">
        <title>Annotated Genome Sequence of Vanrija albida AlHP1.</title>
        <authorList>
            <person name="Herzog R."/>
        </authorList>
    </citation>
    <scope>NUCLEOTIDE SEQUENCE [LARGE SCALE GENOMIC DNA]</scope>
    <source>
        <strain evidence="2 3">AlHP1</strain>
    </source>
</reference>
<feature type="region of interest" description="Disordered" evidence="1">
    <location>
        <begin position="524"/>
        <end position="547"/>
    </location>
</feature>
<dbReference type="EMBL" id="JBBXJM010000006">
    <property type="protein sequence ID" value="KAL1406046.1"/>
    <property type="molecule type" value="Genomic_DNA"/>
</dbReference>
<evidence type="ECO:0000313" key="3">
    <source>
        <dbReference type="Proteomes" id="UP001565368"/>
    </source>
</evidence>
<evidence type="ECO:0000313" key="2">
    <source>
        <dbReference type="EMBL" id="KAL1406046.1"/>
    </source>
</evidence>
<accession>A0ABR3PUC9</accession>
<evidence type="ECO:0000256" key="1">
    <source>
        <dbReference type="SAM" id="MobiDB-lite"/>
    </source>
</evidence>